<dbReference type="InterPro" id="IPR000120">
    <property type="entry name" value="Amidase"/>
</dbReference>
<organism evidence="2 3">
    <name type="scientific">Candidatus Dojkabacteria bacterium</name>
    <dbReference type="NCBI Taxonomy" id="2099670"/>
    <lineage>
        <taxon>Bacteria</taxon>
        <taxon>Candidatus Dojkabacteria</taxon>
    </lineage>
</organism>
<dbReference type="InterPro" id="IPR023631">
    <property type="entry name" value="Amidase_dom"/>
</dbReference>
<dbReference type="SUPFAM" id="SSF75304">
    <property type="entry name" value="Amidase signature (AS) enzymes"/>
    <property type="match status" value="1"/>
</dbReference>
<dbReference type="GO" id="GO:0016740">
    <property type="term" value="F:transferase activity"/>
    <property type="evidence" value="ECO:0007669"/>
    <property type="project" value="UniProtKB-KW"/>
</dbReference>
<dbReference type="InterPro" id="IPR036928">
    <property type="entry name" value="AS_sf"/>
</dbReference>
<dbReference type="Pfam" id="PF01425">
    <property type="entry name" value="Amidase"/>
    <property type="match status" value="1"/>
</dbReference>
<feature type="domain" description="Amidase" evidence="1">
    <location>
        <begin position="21"/>
        <end position="175"/>
    </location>
</feature>
<comment type="caution">
    <text evidence="2">The sequence shown here is derived from an EMBL/GenBank/DDBJ whole genome shotgun (WGS) entry which is preliminary data.</text>
</comment>
<gene>
    <name evidence="2" type="ORF">E6Q11_02270</name>
</gene>
<feature type="non-terminal residue" evidence="2">
    <location>
        <position position="175"/>
    </location>
</feature>
<dbReference type="Proteomes" id="UP000321026">
    <property type="component" value="Unassembled WGS sequence"/>
</dbReference>
<name>A0A5C7J855_9BACT</name>
<dbReference type="Gene3D" id="3.90.1300.10">
    <property type="entry name" value="Amidase signature (AS) domain"/>
    <property type="match status" value="1"/>
</dbReference>
<evidence type="ECO:0000313" key="2">
    <source>
        <dbReference type="EMBL" id="TXG77725.1"/>
    </source>
</evidence>
<dbReference type="EMBL" id="SSDS01000039">
    <property type="protein sequence ID" value="TXG77725.1"/>
    <property type="molecule type" value="Genomic_DNA"/>
</dbReference>
<sequence>MIMIRALHTKIQNGETTATKLTEAALAAIKERDETLHAFLTLREEAALAEAARIDERVQRGETIDLLAGIPGALKDNITLAHERTTAGSKILDNYIAPYDAGVVQKVKALGAVIVGKTNLDEFALGSSTEQSAYGPTKNPVDETRVPGGTSGGSAAAVAAHLVPWALGSDTGGSI</sequence>
<proteinExistence type="predicted"/>
<dbReference type="AlphaFoldDB" id="A0A5C7J855"/>
<reference evidence="2 3" key="1">
    <citation type="submission" date="2018-09" db="EMBL/GenBank/DDBJ databases">
        <title>Metagenome Assembled Genomes from an Advanced Water Purification Facility.</title>
        <authorList>
            <person name="Stamps B.W."/>
            <person name="Spear J.R."/>
        </authorList>
    </citation>
    <scope>NUCLEOTIDE SEQUENCE [LARGE SCALE GENOMIC DNA]</scope>
    <source>
        <strain evidence="2">Bin_63_2</strain>
    </source>
</reference>
<dbReference type="PANTHER" id="PTHR11895:SF151">
    <property type="entry name" value="GLUTAMYL-TRNA(GLN) AMIDOTRANSFERASE SUBUNIT A"/>
    <property type="match status" value="1"/>
</dbReference>
<evidence type="ECO:0000313" key="3">
    <source>
        <dbReference type="Proteomes" id="UP000321026"/>
    </source>
</evidence>
<dbReference type="PANTHER" id="PTHR11895">
    <property type="entry name" value="TRANSAMIDASE"/>
    <property type="match status" value="1"/>
</dbReference>
<protein>
    <submittedName>
        <fullName evidence="2">Asp-tRNA(Asn)/Glu-tRNA(Gln) amidotransferase subunit GatA</fullName>
    </submittedName>
</protein>
<keyword evidence="2" id="KW-0808">Transferase</keyword>
<evidence type="ECO:0000259" key="1">
    <source>
        <dbReference type="Pfam" id="PF01425"/>
    </source>
</evidence>
<accession>A0A5C7J855</accession>